<evidence type="ECO:0008006" key="4">
    <source>
        <dbReference type="Google" id="ProtNLM"/>
    </source>
</evidence>
<feature type="region of interest" description="Disordered" evidence="1">
    <location>
        <begin position="62"/>
        <end position="679"/>
    </location>
</feature>
<feature type="compositionally biased region" description="Acidic residues" evidence="1">
    <location>
        <begin position="564"/>
        <end position="575"/>
    </location>
</feature>
<feature type="compositionally biased region" description="Polar residues" evidence="1">
    <location>
        <begin position="283"/>
        <end position="313"/>
    </location>
</feature>
<feature type="compositionally biased region" description="Polar residues" evidence="1">
    <location>
        <begin position="261"/>
        <end position="270"/>
    </location>
</feature>
<keyword evidence="3" id="KW-1185">Reference proteome</keyword>
<feature type="compositionally biased region" description="Basic and acidic residues" evidence="1">
    <location>
        <begin position="221"/>
        <end position="230"/>
    </location>
</feature>
<protein>
    <recommendedName>
        <fullName evidence="4">Mucin-7</fullName>
    </recommendedName>
</protein>
<organism evidence="2 3">
    <name type="scientific">Penicillium brevicompactum</name>
    <dbReference type="NCBI Taxonomy" id="5074"/>
    <lineage>
        <taxon>Eukaryota</taxon>
        <taxon>Fungi</taxon>
        <taxon>Dikarya</taxon>
        <taxon>Ascomycota</taxon>
        <taxon>Pezizomycotina</taxon>
        <taxon>Eurotiomycetes</taxon>
        <taxon>Eurotiomycetidae</taxon>
        <taxon>Eurotiales</taxon>
        <taxon>Aspergillaceae</taxon>
        <taxon>Penicillium</taxon>
    </lineage>
</organism>
<feature type="compositionally biased region" description="Low complexity" evidence="1">
    <location>
        <begin position="198"/>
        <end position="216"/>
    </location>
</feature>
<feature type="compositionally biased region" description="Polar residues" evidence="1">
    <location>
        <begin position="174"/>
        <end position="183"/>
    </location>
</feature>
<feature type="compositionally biased region" description="Polar residues" evidence="1">
    <location>
        <begin position="240"/>
        <end position="253"/>
    </location>
</feature>
<evidence type="ECO:0000256" key="1">
    <source>
        <dbReference type="SAM" id="MobiDB-lite"/>
    </source>
</evidence>
<accession>A0A9W9QM39</accession>
<feature type="compositionally biased region" description="Basic and acidic residues" evidence="1">
    <location>
        <begin position="121"/>
        <end position="135"/>
    </location>
</feature>
<name>A0A9W9QM39_PENBR</name>
<feature type="compositionally biased region" description="Basic and acidic residues" evidence="1">
    <location>
        <begin position="147"/>
        <end position="159"/>
    </location>
</feature>
<feature type="compositionally biased region" description="Basic and acidic residues" evidence="1">
    <location>
        <begin position="441"/>
        <end position="450"/>
    </location>
</feature>
<feature type="compositionally biased region" description="Low complexity" evidence="1">
    <location>
        <begin position="136"/>
        <end position="146"/>
    </location>
</feature>
<proteinExistence type="predicted"/>
<feature type="compositionally biased region" description="Polar residues" evidence="1">
    <location>
        <begin position="320"/>
        <end position="353"/>
    </location>
</feature>
<feature type="compositionally biased region" description="Polar residues" evidence="1">
    <location>
        <begin position="93"/>
        <end position="102"/>
    </location>
</feature>
<dbReference type="AlphaFoldDB" id="A0A9W9QM39"/>
<gene>
    <name evidence="2" type="ORF">N7541_009745</name>
</gene>
<evidence type="ECO:0000313" key="3">
    <source>
        <dbReference type="Proteomes" id="UP001148299"/>
    </source>
</evidence>
<sequence>MSDNNPHHPGVRSLLAKFENQSPVASPPSRGRSPAASDSSGTARQLSKVRASFITVDGVVQSNPASPLRKTSGRSDSPGIFGPKITSEETESGRQTMVSPTPLSRLEHPQNATLGQIMADGRPEQDKEIKGEPDQTLKTTTATNTDTEPKAEPSLEKTETNVSTGSKSERSDTLSHNSDSSATAKKKPSSLGPARNVASKPKPTAAPSAAKPATSTNPKPSAREVAKERSNALAHKPSRVSLNPKTTARSTRGATPAQDASKPSATSASTRPRVKSPVRSARATGSTAPQTQSSTGKLGSTGAPSARTTATSTLHRKPSTLKSAVGSQRATTPTASVRRQASRPSLPSQSANDTHTKPVNEGFLARMMRPTASSANKLQAQEKADAKPTTKTTTAHKAPRPSIGRVAERGTSDTKPNSTTLRLALNKGSVAQKNASKPPQKKQESEKENEVQPIPISPKESAPVKPAHAPVEEQPEAVAKPIEETASLVRVDEAAVEPTPALASESNEKSVEIPEPIIEEAPVETSTPAVEASEIPVKTEPAVQPIPEAAEGKVEQVAVSNDVTESEAPAEEPVESSESAENVHSETLEEQETIAAEPELAQSSKSADLPAEVSEKTEATSEPAQQPTEKTTEAVIAEAKPTEEAPAEVESKESAPAVQPSPESESSNVALDITNLALN</sequence>
<dbReference type="Proteomes" id="UP001148299">
    <property type="component" value="Unassembled WGS sequence"/>
</dbReference>
<feature type="compositionally biased region" description="Polar residues" evidence="1">
    <location>
        <begin position="620"/>
        <end position="629"/>
    </location>
</feature>
<feature type="region of interest" description="Disordered" evidence="1">
    <location>
        <begin position="1"/>
        <end position="46"/>
    </location>
</feature>
<comment type="caution">
    <text evidence="2">The sequence shown here is derived from an EMBL/GenBank/DDBJ whole genome shotgun (WGS) entry which is preliminary data.</text>
</comment>
<reference evidence="2" key="2">
    <citation type="journal article" date="2023" name="IMA Fungus">
        <title>Comparative genomic study of the Penicillium genus elucidates a diverse pangenome and 15 lateral gene transfer events.</title>
        <authorList>
            <person name="Petersen C."/>
            <person name="Sorensen T."/>
            <person name="Nielsen M.R."/>
            <person name="Sondergaard T.E."/>
            <person name="Sorensen J.L."/>
            <person name="Fitzpatrick D.A."/>
            <person name="Frisvad J.C."/>
            <person name="Nielsen K.L."/>
        </authorList>
    </citation>
    <scope>NUCLEOTIDE SEQUENCE</scope>
    <source>
        <strain evidence="2">IBT 35675</strain>
    </source>
</reference>
<reference evidence="2" key="1">
    <citation type="submission" date="2022-12" db="EMBL/GenBank/DDBJ databases">
        <authorList>
            <person name="Petersen C."/>
        </authorList>
    </citation>
    <scope>NUCLEOTIDE SEQUENCE</scope>
    <source>
        <strain evidence="2">IBT 35675</strain>
    </source>
</reference>
<dbReference type="EMBL" id="JAPZBR010000008">
    <property type="protein sequence ID" value="KAJ5340621.1"/>
    <property type="molecule type" value="Genomic_DNA"/>
</dbReference>
<evidence type="ECO:0000313" key="2">
    <source>
        <dbReference type="EMBL" id="KAJ5340621.1"/>
    </source>
</evidence>
<feature type="compositionally biased region" description="Low complexity" evidence="1">
    <location>
        <begin position="22"/>
        <end position="41"/>
    </location>
</feature>